<reference evidence="2 3" key="1">
    <citation type="submission" date="2024-12" db="EMBL/GenBank/DDBJ databases">
        <title>The unique morphological basis and parallel evolutionary history of personate flowers in Penstemon.</title>
        <authorList>
            <person name="Depatie T.H."/>
            <person name="Wessinger C.A."/>
        </authorList>
    </citation>
    <scope>NUCLEOTIDE SEQUENCE [LARGE SCALE GENOMIC DNA]</scope>
    <source>
        <strain evidence="2">WTNN_2</strain>
        <tissue evidence="2">Leaf</tissue>
    </source>
</reference>
<evidence type="ECO:0000256" key="1">
    <source>
        <dbReference type="SAM" id="MobiDB-lite"/>
    </source>
</evidence>
<evidence type="ECO:0000313" key="2">
    <source>
        <dbReference type="EMBL" id="KAL3830846.1"/>
    </source>
</evidence>
<dbReference type="Proteomes" id="UP001634393">
    <property type="component" value="Unassembled WGS sequence"/>
</dbReference>
<feature type="compositionally biased region" description="Acidic residues" evidence="1">
    <location>
        <begin position="1"/>
        <end position="11"/>
    </location>
</feature>
<keyword evidence="3" id="KW-1185">Reference proteome</keyword>
<sequence>MVLEADIDELSESLYEEHDSSREEDGGSFDTKNMNNEGEDQSPTPNLKELESESTFVEKQDIEETKPKPIREGPLKRFEEHAAIKYTQKLFYLVRAEICAEQDLVVEKNECVSEDNVFTKSLNRVKKIAKMAEDDMAMQSQVAETNDTIEEKNHDVGVNPNASIPINTRVPATWSSFCPKNPRPPAPRISAIAAAVCVSVLCGSGYLRK</sequence>
<dbReference type="EMBL" id="JBJXBP010000005">
    <property type="protein sequence ID" value="KAL3830846.1"/>
    <property type="molecule type" value="Genomic_DNA"/>
</dbReference>
<feature type="region of interest" description="Disordered" evidence="1">
    <location>
        <begin position="1"/>
        <end position="64"/>
    </location>
</feature>
<feature type="compositionally biased region" description="Basic and acidic residues" evidence="1">
    <location>
        <begin position="48"/>
        <end position="64"/>
    </location>
</feature>
<gene>
    <name evidence="2" type="ORF">ACJIZ3_019648</name>
</gene>
<name>A0ABD3T2L2_9LAMI</name>
<organism evidence="2 3">
    <name type="scientific">Penstemon smallii</name>
    <dbReference type="NCBI Taxonomy" id="265156"/>
    <lineage>
        <taxon>Eukaryota</taxon>
        <taxon>Viridiplantae</taxon>
        <taxon>Streptophyta</taxon>
        <taxon>Embryophyta</taxon>
        <taxon>Tracheophyta</taxon>
        <taxon>Spermatophyta</taxon>
        <taxon>Magnoliopsida</taxon>
        <taxon>eudicotyledons</taxon>
        <taxon>Gunneridae</taxon>
        <taxon>Pentapetalae</taxon>
        <taxon>asterids</taxon>
        <taxon>lamiids</taxon>
        <taxon>Lamiales</taxon>
        <taxon>Plantaginaceae</taxon>
        <taxon>Cheloneae</taxon>
        <taxon>Penstemon</taxon>
    </lineage>
</organism>
<proteinExistence type="predicted"/>
<feature type="compositionally biased region" description="Polar residues" evidence="1">
    <location>
        <begin position="30"/>
        <end position="45"/>
    </location>
</feature>
<comment type="caution">
    <text evidence="2">The sequence shown here is derived from an EMBL/GenBank/DDBJ whole genome shotgun (WGS) entry which is preliminary data.</text>
</comment>
<feature type="compositionally biased region" description="Basic and acidic residues" evidence="1">
    <location>
        <begin position="15"/>
        <end position="25"/>
    </location>
</feature>
<protein>
    <submittedName>
        <fullName evidence="2">Uncharacterized protein</fullName>
    </submittedName>
</protein>
<accession>A0ABD3T2L2</accession>
<dbReference type="AlphaFoldDB" id="A0ABD3T2L2"/>
<evidence type="ECO:0000313" key="3">
    <source>
        <dbReference type="Proteomes" id="UP001634393"/>
    </source>
</evidence>